<evidence type="ECO:0000313" key="4">
    <source>
        <dbReference type="EMBL" id="TWJ27224.1"/>
    </source>
</evidence>
<accession>A0A562WC74</accession>
<keyword evidence="3" id="KW-0732">Signal</keyword>
<name>A0A562WC74_9ACTN</name>
<sequence length="285" mass="28171">MTIRRYVCAVSATLLAAGLAATPAAAAPEPNASDPAKLAAGTLKDPETGKNRKYLVGQGEAVPVVLGVTNVGDAPVDGLVLQVRVLNDLDLTTKYENCWYAVDSNQETAWCEFDAELAPGASLAVTGAGISTSPDARAENISSVVYMWFSKTHADAQGGIQALADKWAGQGTKAVRGTGDTLPTATPSGELGGIGGPIGFAGVGLTTPPTATPTPTTTASATPSATPTGAPTAAPSASAGAGGEGGGLPVTGAGTATVAGVGGVLLILGGAGYLIARRRRTRFVA</sequence>
<keyword evidence="2" id="KW-1133">Transmembrane helix</keyword>
<feature type="chain" id="PRO_5021703157" evidence="3">
    <location>
        <begin position="27"/>
        <end position="285"/>
    </location>
</feature>
<reference evidence="4 5" key="1">
    <citation type="submission" date="2019-07" db="EMBL/GenBank/DDBJ databases">
        <title>R&amp;d 2014.</title>
        <authorList>
            <person name="Klenk H.-P."/>
        </authorList>
    </citation>
    <scope>NUCLEOTIDE SEQUENCE [LARGE SCALE GENOMIC DNA]</scope>
    <source>
        <strain evidence="4 5">DSM 43912</strain>
    </source>
</reference>
<dbReference type="EMBL" id="VLLP01000001">
    <property type="protein sequence ID" value="TWJ27224.1"/>
    <property type="molecule type" value="Genomic_DNA"/>
</dbReference>
<feature type="region of interest" description="Disordered" evidence="1">
    <location>
        <begin position="26"/>
        <end position="45"/>
    </location>
</feature>
<gene>
    <name evidence="4" type="ORF">JD81_00711</name>
</gene>
<keyword evidence="2" id="KW-0812">Transmembrane</keyword>
<dbReference type="NCBIfam" id="TIGR01167">
    <property type="entry name" value="LPXTG_anchor"/>
    <property type="match status" value="1"/>
</dbReference>
<protein>
    <submittedName>
        <fullName evidence="4">LPXTG-motif cell wall-anchored protein</fullName>
    </submittedName>
</protein>
<feature type="compositionally biased region" description="Low complexity" evidence="1">
    <location>
        <begin position="26"/>
        <end position="36"/>
    </location>
</feature>
<evidence type="ECO:0000256" key="3">
    <source>
        <dbReference type="SAM" id="SignalP"/>
    </source>
</evidence>
<dbReference type="AlphaFoldDB" id="A0A562WC74"/>
<feature type="region of interest" description="Disordered" evidence="1">
    <location>
        <begin position="206"/>
        <end position="244"/>
    </location>
</feature>
<organism evidence="4 5">
    <name type="scientific">Micromonospora sagamiensis</name>
    <dbReference type="NCBI Taxonomy" id="47875"/>
    <lineage>
        <taxon>Bacteria</taxon>
        <taxon>Bacillati</taxon>
        <taxon>Actinomycetota</taxon>
        <taxon>Actinomycetes</taxon>
        <taxon>Micromonosporales</taxon>
        <taxon>Micromonosporaceae</taxon>
        <taxon>Micromonospora</taxon>
    </lineage>
</organism>
<evidence type="ECO:0000256" key="1">
    <source>
        <dbReference type="SAM" id="MobiDB-lite"/>
    </source>
</evidence>
<feature type="transmembrane region" description="Helical" evidence="2">
    <location>
        <begin position="258"/>
        <end position="276"/>
    </location>
</feature>
<dbReference type="Proteomes" id="UP000319728">
    <property type="component" value="Unassembled WGS sequence"/>
</dbReference>
<feature type="signal peptide" evidence="3">
    <location>
        <begin position="1"/>
        <end position="26"/>
    </location>
</feature>
<evidence type="ECO:0000313" key="5">
    <source>
        <dbReference type="Proteomes" id="UP000319728"/>
    </source>
</evidence>
<dbReference type="RefSeq" id="WP_232624924.1">
    <property type="nucleotide sequence ID" value="NZ_AP023438.1"/>
</dbReference>
<keyword evidence="2" id="KW-0472">Membrane</keyword>
<keyword evidence="5" id="KW-1185">Reference proteome</keyword>
<evidence type="ECO:0000256" key="2">
    <source>
        <dbReference type="SAM" id="Phobius"/>
    </source>
</evidence>
<feature type="compositionally biased region" description="Low complexity" evidence="1">
    <location>
        <begin position="206"/>
        <end position="239"/>
    </location>
</feature>
<comment type="caution">
    <text evidence="4">The sequence shown here is derived from an EMBL/GenBank/DDBJ whole genome shotgun (WGS) entry which is preliminary data.</text>
</comment>
<proteinExistence type="predicted"/>